<evidence type="ECO:0000256" key="3">
    <source>
        <dbReference type="ARBA" id="ARBA00023274"/>
    </source>
</evidence>
<feature type="region of interest" description="Disordered" evidence="4">
    <location>
        <begin position="74"/>
        <end position="96"/>
    </location>
</feature>
<evidence type="ECO:0000313" key="7">
    <source>
        <dbReference type="Proteomes" id="UP000887226"/>
    </source>
</evidence>
<comment type="caution">
    <text evidence="6">The sequence shown here is derived from an EMBL/GenBank/DDBJ whole genome shotgun (WGS) entry which is preliminary data.</text>
</comment>
<gene>
    <name evidence="6" type="ORF">BJ878DRAFT_425606</name>
</gene>
<sequence length="154" mass="16513">MSHSSPLVSADLIWEIARKQNAYLVKRNTQGGLRFSCDPLNLTNTHSRKHAGFVNEKAVGIVPGEKGGVTLITKKQGSAQKPSASTKTTFSKSSRKTYKSVANHVAKSGYRGDLRAHAVARASAIRKSQQSVKESPAPKLRGGKAKKAAAESEE</sequence>
<dbReference type="PANTHER" id="PTHR10544">
    <property type="entry name" value="60S RIBOSOMAL PROTEIN L28"/>
    <property type="match status" value="1"/>
</dbReference>
<evidence type="ECO:0000259" key="5">
    <source>
        <dbReference type="Pfam" id="PF01778"/>
    </source>
</evidence>
<comment type="similarity">
    <text evidence="1">Belongs to the eukaryotic ribosomal protein eL28 family.</text>
</comment>
<evidence type="ECO:0000256" key="4">
    <source>
        <dbReference type="SAM" id="MobiDB-lite"/>
    </source>
</evidence>
<evidence type="ECO:0000256" key="2">
    <source>
        <dbReference type="ARBA" id="ARBA00022980"/>
    </source>
</evidence>
<dbReference type="Proteomes" id="UP000887226">
    <property type="component" value="Unassembled WGS sequence"/>
</dbReference>
<dbReference type="GO" id="GO:0005840">
    <property type="term" value="C:ribosome"/>
    <property type="evidence" value="ECO:0007669"/>
    <property type="project" value="UniProtKB-KW"/>
</dbReference>
<feature type="compositionally biased region" description="Low complexity" evidence="4">
    <location>
        <begin position="81"/>
        <end position="92"/>
    </location>
</feature>
<organism evidence="6 7">
    <name type="scientific">Calycina marina</name>
    <dbReference type="NCBI Taxonomy" id="1763456"/>
    <lineage>
        <taxon>Eukaryota</taxon>
        <taxon>Fungi</taxon>
        <taxon>Dikarya</taxon>
        <taxon>Ascomycota</taxon>
        <taxon>Pezizomycotina</taxon>
        <taxon>Leotiomycetes</taxon>
        <taxon>Helotiales</taxon>
        <taxon>Pezizellaceae</taxon>
        <taxon>Calycina</taxon>
    </lineage>
</organism>
<accession>A0A9P7YZI1</accession>
<feature type="domain" description="Ribosomal eL28/Mak16" evidence="5">
    <location>
        <begin position="12"/>
        <end position="128"/>
    </location>
</feature>
<reference evidence="6" key="1">
    <citation type="journal article" date="2021" name="IMA Fungus">
        <title>Genomic characterization of three marine fungi, including Emericellopsis atlantica sp. nov. with signatures of a generalist lifestyle and marine biomass degradation.</title>
        <authorList>
            <person name="Hagestad O.C."/>
            <person name="Hou L."/>
            <person name="Andersen J.H."/>
            <person name="Hansen E.H."/>
            <person name="Altermark B."/>
            <person name="Li C."/>
            <person name="Kuhnert E."/>
            <person name="Cox R.J."/>
            <person name="Crous P.W."/>
            <person name="Spatafora J.W."/>
            <person name="Lail K."/>
            <person name="Amirebrahimi M."/>
            <person name="Lipzen A."/>
            <person name="Pangilinan J."/>
            <person name="Andreopoulos W."/>
            <person name="Hayes R.D."/>
            <person name="Ng V."/>
            <person name="Grigoriev I.V."/>
            <person name="Jackson S.A."/>
            <person name="Sutton T.D.S."/>
            <person name="Dobson A.D.W."/>
            <person name="Rama T."/>
        </authorList>
    </citation>
    <scope>NUCLEOTIDE SEQUENCE</scope>
    <source>
        <strain evidence="6">TRa3180A</strain>
    </source>
</reference>
<feature type="region of interest" description="Disordered" evidence="4">
    <location>
        <begin position="121"/>
        <end position="154"/>
    </location>
</feature>
<dbReference type="AlphaFoldDB" id="A0A9P7YZI1"/>
<protein>
    <submittedName>
        <fullName evidence="6">Ribosomal L28e family protein</fullName>
    </submittedName>
</protein>
<dbReference type="GO" id="GO:1990904">
    <property type="term" value="C:ribonucleoprotein complex"/>
    <property type="evidence" value="ECO:0007669"/>
    <property type="project" value="UniProtKB-KW"/>
</dbReference>
<evidence type="ECO:0000313" key="6">
    <source>
        <dbReference type="EMBL" id="KAG9242571.1"/>
    </source>
</evidence>
<dbReference type="GO" id="GO:0006412">
    <property type="term" value="P:translation"/>
    <property type="evidence" value="ECO:0007669"/>
    <property type="project" value="InterPro"/>
</dbReference>
<dbReference type="InterPro" id="IPR002672">
    <property type="entry name" value="Ribosomal_eL28"/>
</dbReference>
<evidence type="ECO:0000256" key="1">
    <source>
        <dbReference type="ARBA" id="ARBA00007926"/>
    </source>
</evidence>
<keyword evidence="7" id="KW-1185">Reference proteome</keyword>
<proteinExistence type="inferred from homology"/>
<dbReference type="InterPro" id="IPR029004">
    <property type="entry name" value="Ribosomal_eL28/Mak16"/>
</dbReference>
<dbReference type="Pfam" id="PF01778">
    <property type="entry name" value="Ribosomal_L28e"/>
    <property type="match status" value="1"/>
</dbReference>
<dbReference type="FunFam" id="3.30.390.110:FF:000002">
    <property type="entry name" value="60S ribosomal protein L28"/>
    <property type="match status" value="1"/>
</dbReference>
<dbReference type="OrthoDB" id="338850at2759"/>
<dbReference type="GO" id="GO:0003735">
    <property type="term" value="F:structural constituent of ribosome"/>
    <property type="evidence" value="ECO:0007669"/>
    <property type="project" value="InterPro"/>
</dbReference>
<dbReference type="EMBL" id="MU254059">
    <property type="protein sequence ID" value="KAG9242571.1"/>
    <property type="molecule type" value="Genomic_DNA"/>
</dbReference>
<dbReference type="Gene3D" id="3.30.390.110">
    <property type="match status" value="1"/>
</dbReference>
<keyword evidence="2" id="KW-0689">Ribosomal protein</keyword>
<keyword evidence="3" id="KW-0687">Ribonucleoprotein</keyword>
<name>A0A9P7YZI1_9HELO</name>